<keyword evidence="1" id="KW-0812">Transmembrane</keyword>
<keyword evidence="1" id="KW-1133">Transmembrane helix</keyword>
<dbReference type="RefSeq" id="WP_251608212.1">
    <property type="nucleotide sequence ID" value="NZ_JAMQJY010000001.1"/>
</dbReference>
<feature type="transmembrane region" description="Helical" evidence="1">
    <location>
        <begin position="172"/>
        <end position="193"/>
    </location>
</feature>
<feature type="transmembrane region" description="Helical" evidence="1">
    <location>
        <begin position="79"/>
        <end position="96"/>
    </location>
</feature>
<keyword evidence="3" id="KW-1185">Reference proteome</keyword>
<evidence type="ECO:0000313" key="3">
    <source>
        <dbReference type="Proteomes" id="UP001203665"/>
    </source>
</evidence>
<accession>A0ABT0XK59</accession>
<dbReference type="Proteomes" id="UP001203665">
    <property type="component" value="Unassembled WGS sequence"/>
</dbReference>
<dbReference type="InterPro" id="IPR006938">
    <property type="entry name" value="DUF624"/>
</dbReference>
<dbReference type="Pfam" id="PF04854">
    <property type="entry name" value="DUF624"/>
    <property type="match status" value="1"/>
</dbReference>
<dbReference type="EMBL" id="JAMQJY010000001">
    <property type="protein sequence ID" value="MCM2676283.1"/>
    <property type="molecule type" value="Genomic_DNA"/>
</dbReference>
<comment type="caution">
    <text evidence="2">The sequence shown here is derived from an EMBL/GenBank/DDBJ whole genome shotgun (WGS) entry which is preliminary data.</text>
</comment>
<feature type="transmembrane region" description="Helical" evidence="1">
    <location>
        <begin position="146"/>
        <end position="166"/>
    </location>
</feature>
<gene>
    <name evidence="2" type="ORF">NDM98_12775</name>
</gene>
<evidence type="ECO:0000313" key="2">
    <source>
        <dbReference type="EMBL" id="MCM2676283.1"/>
    </source>
</evidence>
<reference evidence="2" key="1">
    <citation type="submission" date="2022-06" db="EMBL/GenBank/DDBJ databases">
        <title>Alkalicoccobacillus porphyridii sp. nov., isolated from a marine red alga, Porphyridium purpureum and reclassification of Shouchella plakortidis and Shouchella gibsonii as Alkalicoccobacillus plakortidis comb. nov. and Alkalicoccobacillus gibsonii comb. nov.</title>
        <authorList>
            <person name="Kim K.H."/>
            <person name="Lee J.K."/>
            <person name="Han D.M."/>
            <person name="Baek J.H."/>
            <person name="Jeon C.O."/>
        </authorList>
    </citation>
    <scope>NUCLEOTIDE SEQUENCE</scope>
    <source>
        <strain evidence="2">DSM 19153</strain>
    </source>
</reference>
<feature type="transmembrane region" description="Helical" evidence="1">
    <location>
        <begin position="108"/>
        <end position="134"/>
    </location>
</feature>
<sequence length="209" mass="23802">MEMPGIWGSFYRISTVIYKLAYVNFLWLLFTIVGLVAFGLMPATISLFTVCKKWMQGSLDIPVFQTFWSNYKTEFLKSNGLGFGLLLVGFLIYWNLTLFTGMEWTYVVIRYSMISLGIAYAIMVIFLFPTYVSFEVAGLDRIKTSLALAFGHPHFLILILVGLYALQALFMTVPGLILFFGAAVPALFLMWIFKLVHHSLERKAQEAKV</sequence>
<proteinExistence type="predicted"/>
<organism evidence="2 3">
    <name type="scientific">Alkalicoccobacillus plakortidis</name>
    <dbReference type="NCBI Taxonomy" id="444060"/>
    <lineage>
        <taxon>Bacteria</taxon>
        <taxon>Bacillati</taxon>
        <taxon>Bacillota</taxon>
        <taxon>Bacilli</taxon>
        <taxon>Bacillales</taxon>
        <taxon>Bacillaceae</taxon>
        <taxon>Alkalicoccobacillus</taxon>
    </lineage>
</organism>
<protein>
    <submittedName>
        <fullName evidence="2">YesL family protein</fullName>
    </submittedName>
</protein>
<name>A0ABT0XK59_9BACI</name>
<keyword evidence="1" id="KW-0472">Membrane</keyword>
<feature type="transmembrane region" description="Helical" evidence="1">
    <location>
        <begin position="20"/>
        <end position="48"/>
    </location>
</feature>
<evidence type="ECO:0000256" key="1">
    <source>
        <dbReference type="SAM" id="Phobius"/>
    </source>
</evidence>